<dbReference type="Proteomes" id="UP001301728">
    <property type="component" value="Unassembled WGS sequence"/>
</dbReference>
<reference evidence="1 2" key="1">
    <citation type="submission" date="2023-12" db="EMBL/GenBank/DDBJ databases">
        <title>Baltic Sea Cyanobacteria.</title>
        <authorList>
            <person name="Delbaje E."/>
            <person name="Fewer D.P."/>
            <person name="Shishido T.K."/>
        </authorList>
    </citation>
    <scope>NUCLEOTIDE SEQUENCE [LARGE SCALE GENOMIC DNA]</scope>
    <source>
        <strain evidence="1 2">CCNP 1315</strain>
    </source>
</reference>
<sequence>MRSHLDFKGSESVLDVGCGDGKITADFAVSLLGSRINRKPWL</sequence>
<proteinExistence type="predicted"/>
<accession>A0ABU5U704</accession>
<protein>
    <submittedName>
        <fullName evidence="1">Uncharacterized protein</fullName>
    </submittedName>
</protein>
<dbReference type="EMBL" id="JAYGHT010000196">
    <property type="protein sequence ID" value="MEA5522944.1"/>
    <property type="molecule type" value="Genomic_DNA"/>
</dbReference>
<name>A0ABU5U704_9CYAN</name>
<gene>
    <name evidence="1" type="ORF">VB854_28855</name>
</gene>
<evidence type="ECO:0000313" key="2">
    <source>
        <dbReference type="Proteomes" id="UP001301728"/>
    </source>
</evidence>
<dbReference type="InterPro" id="IPR029063">
    <property type="entry name" value="SAM-dependent_MTases_sf"/>
</dbReference>
<dbReference type="SUPFAM" id="SSF53335">
    <property type="entry name" value="S-adenosyl-L-methionine-dependent methyltransferases"/>
    <property type="match status" value="1"/>
</dbReference>
<dbReference type="Gene3D" id="3.40.50.150">
    <property type="entry name" value="Vaccinia Virus protein VP39"/>
    <property type="match status" value="1"/>
</dbReference>
<organism evidence="1 2">
    <name type="scientific">Limnoraphis robusta CCNP1315</name>
    <dbReference type="NCBI Taxonomy" id="3110306"/>
    <lineage>
        <taxon>Bacteria</taxon>
        <taxon>Bacillati</taxon>
        <taxon>Cyanobacteriota</taxon>
        <taxon>Cyanophyceae</taxon>
        <taxon>Oscillatoriophycideae</taxon>
        <taxon>Oscillatoriales</taxon>
        <taxon>Sirenicapillariaceae</taxon>
        <taxon>Limnoraphis</taxon>
    </lineage>
</organism>
<dbReference type="RefSeq" id="WP_323218372.1">
    <property type="nucleotide sequence ID" value="NZ_JAYGHT010000196.1"/>
</dbReference>
<keyword evidence="2" id="KW-1185">Reference proteome</keyword>
<comment type="caution">
    <text evidence="1">The sequence shown here is derived from an EMBL/GenBank/DDBJ whole genome shotgun (WGS) entry which is preliminary data.</text>
</comment>
<evidence type="ECO:0000313" key="1">
    <source>
        <dbReference type="EMBL" id="MEA5522944.1"/>
    </source>
</evidence>